<dbReference type="InterPro" id="IPR003362">
    <property type="entry name" value="Bact_transf"/>
</dbReference>
<feature type="transmembrane region" description="Helical" evidence="7">
    <location>
        <begin position="122"/>
        <end position="140"/>
    </location>
</feature>
<accession>A0A0S7BRR5</accession>
<evidence type="ECO:0000256" key="7">
    <source>
        <dbReference type="SAM" id="Phobius"/>
    </source>
</evidence>
<evidence type="ECO:0000256" key="4">
    <source>
        <dbReference type="ARBA" id="ARBA00022692"/>
    </source>
</evidence>
<comment type="subcellular location">
    <subcellularLocation>
        <location evidence="1">Membrane</location>
        <topology evidence="1">Multi-pass membrane protein</topology>
    </subcellularLocation>
</comment>
<dbReference type="EMBL" id="DF968181">
    <property type="protein sequence ID" value="GAP40065.1"/>
    <property type="molecule type" value="Genomic_DNA"/>
</dbReference>
<dbReference type="PANTHER" id="PTHR30576:SF0">
    <property type="entry name" value="UNDECAPRENYL-PHOSPHATE N-ACETYLGALACTOSAMINYL 1-PHOSPHATE TRANSFERASE-RELATED"/>
    <property type="match status" value="1"/>
</dbReference>
<keyword evidence="6 7" id="KW-0472">Membrane</keyword>
<dbReference type="OrthoDB" id="9795351at2"/>
<evidence type="ECO:0000256" key="3">
    <source>
        <dbReference type="ARBA" id="ARBA00022679"/>
    </source>
</evidence>
<evidence type="ECO:0000313" key="10">
    <source>
        <dbReference type="Proteomes" id="UP000053370"/>
    </source>
</evidence>
<dbReference type="GO" id="GO:0016020">
    <property type="term" value="C:membrane"/>
    <property type="evidence" value="ECO:0007669"/>
    <property type="project" value="UniProtKB-SubCell"/>
</dbReference>
<evidence type="ECO:0000256" key="5">
    <source>
        <dbReference type="ARBA" id="ARBA00022989"/>
    </source>
</evidence>
<feature type="transmembrane region" description="Helical" evidence="7">
    <location>
        <begin position="21"/>
        <end position="43"/>
    </location>
</feature>
<dbReference type="PATRIC" id="fig|1678840.3.peg.1234"/>
<proteinExistence type="inferred from homology"/>
<feature type="transmembrane region" description="Helical" evidence="7">
    <location>
        <begin position="91"/>
        <end position="110"/>
    </location>
</feature>
<feature type="transmembrane region" description="Helical" evidence="7">
    <location>
        <begin position="291"/>
        <end position="314"/>
    </location>
</feature>
<feature type="domain" description="Bacterial sugar transferase" evidence="8">
    <location>
        <begin position="286"/>
        <end position="469"/>
    </location>
</feature>
<reference evidence="9" key="1">
    <citation type="journal article" date="2015" name="Genome Announc.">
        <title>Draft Genome Sequence of Anaerolineae Strain TC1, a Novel Isolate from a Methanogenic Wastewater Treatment System.</title>
        <authorList>
            <person name="Matsuura N."/>
            <person name="Tourlousse D.M."/>
            <person name="Sun L."/>
            <person name="Toyonaga M."/>
            <person name="Kuroda K."/>
            <person name="Ohashi A."/>
            <person name="Cruz R."/>
            <person name="Yamaguchi T."/>
            <person name="Sekiguchi Y."/>
        </authorList>
    </citation>
    <scope>NUCLEOTIDE SEQUENCE [LARGE SCALE GENOMIC DNA]</scope>
    <source>
        <strain evidence="9">TC1</strain>
    </source>
</reference>
<organism evidence="9">
    <name type="scientific">Flexilinea flocculi</name>
    <dbReference type="NCBI Taxonomy" id="1678840"/>
    <lineage>
        <taxon>Bacteria</taxon>
        <taxon>Bacillati</taxon>
        <taxon>Chloroflexota</taxon>
        <taxon>Anaerolineae</taxon>
        <taxon>Anaerolineales</taxon>
        <taxon>Anaerolineaceae</taxon>
        <taxon>Flexilinea</taxon>
    </lineage>
</organism>
<evidence type="ECO:0000259" key="8">
    <source>
        <dbReference type="Pfam" id="PF02397"/>
    </source>
</evidence>
<dbReference type="Pfam" id="PF02397">
    <property type="entry name" value="Bac_transf"/>
    <property type="match status" value="1"/>
</dbReference>
<comment type="similarity">
    <text evidence="2">Belongs to the bacterial sugar transferase family.</text>
</comment>
<dbReference type="PANTHER" id="PTHR30576">
    <property type="entry name" value="COLANIC BIOSYNTHESIS UDP-GLUCOSE LIPID CARRIER TRANSFERASE"/>
    <property type="match status" value="1"/>
</dbReference>
<keyword evidence="5 7" id="KW-1133">Transmembrane helix</keyword>
<dbReference type="AlphaFoldDB" id="A0A0S7BRR5"/>
<dbReference type="InterPro" id="IPR017475">
    <property type="entry name" value="EPS_sugar_tfrase"/>
</dbReference>
<evidence type="ECO:0000256" key="1">
    <source>
        <dbReference type="ARBA" id="ARBA00004141"/>
    </source>
</evidence>
<dbReference type="InterPro" id="IPR036291">
    <property type="entry name" value="NAD(P)-bd_dom_sf"/>
</dbReference>
<dbReference type="SUPFAM" id="SSF51735">
    <property type="entry name" value="NAD(P)-binding Rossmann-fold domains"/>
    <property type="match status" value="1"/>
</dbReference>
<dbReference type="GO" id="GO:0016780">
    <property type="term" value="F:phosphotransferase activity, for other substituted phosphate groups"/>
    <property type="evidence" value="ECO:0007669"/>
    <property type="project" value="TreeGrafter"/>
</dbReference>
<evidence type="ECO:0000256" key="6">
    <source>
        <dbReference type="ARBA" id="ARBA00023136"/>
    </source>
</evidence>
<gene>
    <name evidence="9" type="ORF">ATC1_1329</name>
</gene>
<evidence type="ECO:0000313" key="9">
    <source>
        <dbReference type="EMBL" id="GAP40065.1"/>
    </source>
</evidence>
<keyword evidence="4 7" id="KW-0812">Transmembrane</keyword>
<name>A0A0S7BRR5_9CHLR</name>
<dbReference type="Gene3D" id="3.40.50.720">
    <property type="entry name" value="NAD(P)-binding Rossmann-like Domain"/>
    <property type="match status" value="1"/>
</dbReference>
<feature type="transmembrane region" description="Helical" evidence="7">
    <location>
        <begin position="63"/>
        <end position="79"/>
    </location>
</feature>
<dbReference type="STRING" id="1678840.ATC1_1329"/>
<dbReference type="NCBIfam" id="TIGR03025">
    <property type="entry name" value="EPS_sugtrans"/>
    <property type="match status" value="1"/>
</dbReference>
<keyword evidence="10" id="KW-1185">Reference proteome</keyword>
<protein>
    <submittedName>
        <fullName evidence="9">Exopolysaccharide biosynthesis polyprenyl glycosylphosphotransferase</fullName>
    </submittedName>
</protein>
<evidence type="ECO:0000256" key="2">
    <source>
        <dbReference type="ARBA" id="ARBA00006464"/>
    </source>
</evidence>
<dbReference type="Proteomes" id="UP000053370">
    <property type="component" value="Unassembled WGS sequence"/>
</dbReference>
<sequence length="474" mass="54255">MAEYSFRSPIQSRFNLRERKIILFFGDFFVTILALLIALVTWAHGDDWLGLSPQFFAERPENWFYILPFIWLLFMAPLYDSNRSGSISYTLSFIFIASLIAFGSYLILFFVSPPKALPRRGVAVFLIFAPILSILWRLLYIRIFTLPENLLNTLIVGAGKAGSRIAEIIYTTKPTPFKVIGFLDDDPNKIGKIISSYPVLGDSSAFFEIVEKYQISQVIMAISNRMNPNLFEALTMAEEKGLIVTTMPTVYEEILKRLPVYLLGTDWMVRSFYDQAHSSALQELAKRLLDIIFGFFGTLFFIVLFPLISLLILIDSGRPIFYTQERLGLRGTPFRILKFRTMIQNAEADGIARPASAHDNRITRIGKFLRKSHLDETPQFINVLRGDLSLVGPRAERPDIIVDLQKEIPFYRGRLLVRPGITGWAQINYGYASGAEQNAIKLEYDLYYIKHRNLILDFSILLRTFSTIFGLKGR</sequence>
<keyword evidence="3 9" id="KW-0808">Transferase</keyword>
<dbReference type="Pfam" id="PF13727">
    <property type="entry name" value="CoA_binding_3"/>
    <property type="match status" value="1"/>
</dbReference>